<dbReference type="InterPro" id="IPR002065">
    <property type="entry name" value="TPX"/>
</dbReference>
<comment type="catalytic activity">
    <reaction evidence="6">
        <text>a hydroperoxide + [thioredoxin]-dithiol = an alcohol + [thioredoxin]-disulfide + H2O</text>
        <dbReference type="Rhea" id="RHEA:62620"/>
        <dbReference type="Rhea" id="RHEA-COMP:10698"/>
        <dbReference type="Rhea" id="RHEA-COMP:10700"/>
        <dbReference type="ChEBI" id="CHEBI:15377"/>
        <dbReference type="ChEBI" id="CHEBI:29950"/>
        <dbReference type="ChEBI" id="CHEBI:30879"/>
        <dbReference type="ChEBI" id="CHEBI:35924"/>
        <dbReference type="ChEBI" id="CHEBI:50058"/>
        <dbReference type="EC" id="1.11.1.24"/>
    </reaction>
</comment>
<dbReference type="PROSITE" id="PS51352">
    <property type="entry name" value="THIOREDOXIN_2"/>
    <property type="match status" value="1"/>
</dbReference>
<organism evidence="8 9">
    <name type="scientific">Flagellimonas flava</name>
    <dbReference type="NCBI Taxonomy" id="570519"/>
    <lineage>
        <taxon>Bacteria</taxon>
        <taxon>Pseudomonadati</taxon>
        <taxon>Bacteroidota</taxon>
        <taxon>Flavobacteriia</taxon>
        <taxon>Flavobacteriales</taxon>
        <taxon>Flavobacteriaceae</taxon>
        <taxon>Flagellimonas</taxon>
    </lineage>
</organism>
<dbReference type="EC" id="1.11.1.24" evidence="6"/>
<dbReference type="SUPFAM" id="SSF52833">
    <property type="entry name" value="Thioredoxin-like"/>
    <property type="match status" value="1"/>
</dbReference>
<dbReference type="InterPro" id="IPR050455">
    <property type="entry name" value="Tpx_Peroxidase_subfamily"/>
</dbReference>
<evidence type="ECO:0000313" key="9">
    <source>
        <dbReference type="Proteomes" id="UP000184532"/>
    </source>
</evidence>
<proteinExistence type="inferred from homology"/>
<dbReference type="InterPro" id="IPR013766">
    <property type="entry name" value="Thioredoxin_domain"/>
</dbReference>
<dbReference type="PANTHER" id="PTHR43110:SF1">
    <property type="entry name" value="THIOL PEROXIDASE"/>
    <property type="match status" value="1"/>
</dbReference>
<dbReference type="EMBL" id="FQWL01000001">
    <property type="protein sequence ID" value="SHG26581.1"/>
    <property type="molecule type" value="Genomic_DNA"/>
</dbReference>
<dbReference type="CDD" id="cd03014">
    <property type="entry name" value="PRX_Atyp2cys"/>
    <property type="match status" value="1"/>
</dbReference>
<dbReference type="PROSITE" id="PS01265">
    <property type="entry name" value="TPX"/>
    <property type="match status" value="1"/>
</dbReference>
<comment type="function">
    <text evidence="6">Thiol-specific peroxidase that catalyzes the reduction of hydrogen peroxide and organic hydroperoxides to water and alcohols, respectively. Plays a role in cell protection against oxidative stress by detoxifying peroxides.</text>
</comment>
<name>A0A1M5IE85_9FLAO</name>
<evidence type="ECO:0000256" key="5">
    <source>
        <dbReference type="ARBA" id="ARBA00023284"/>
    </source>
</evidence>
<feature type="active site" description="Cysteine sulfenic acid (-SOH) intermediate" evidence="6">
    <location>
        <position position="80"/>
    </location>
</feature>
<reference evidence="9" key="1">
    <citation type="submission" date="2016-11" db="EMBL/GenBank/DDBJ databases">
        <authorList>
            <person name="Varghese N."/>
            <person name="Submissions S."/>
        </authorList>
    </citation>
    <scope>NUCLEOTIDE SEQUENCE [LARGE SCALE GENOMIC DNA]</scope>
    <source>
        <strain evidence="9">DSM 22638</strain>
    </source>
</reference>
<comment type="similarity">
    <text evidence="6">Belongs to the peroxiredoxin family. Tpx subfamily.</text>
</comment>
<evidence type="ECO:0000256" key="3">
    <source>
        <dbReference type="ARBA" id="ARBA00023002"/>
    </source>
</evidence>
<comment type="subunit">
    <text evidence="6">Homodimer.</text>
</comment>
<evidence type="ECO:0000259" key="7">
    <source>
        <dbReference type="PROSITE" id="PS51352"/>
    </source>
</evidence>
<keyword evidence="4 6" id="KW-1015">Disulfide bond</keyword>
<evidence type="ECO:0000313" key="8">
    <source>
        <dbReference type="EMBL" id="SHG26581.1"/>
    </source>
</evidence>
<feature type="domain" description="Thioredoxin" evidence="7">
    <location>
        <begin position="38"/>
        <end position="188"/>
    </location>
</feature>
<keyword evidence="3 6" id="KW-0560">Oxidoreductase</keyword>
<dbReference type="Pfam" id="PF08534">
    <property type="entry name" value="Redoxin"/>
    <property type="match status" value="1"/>
</dbReference>
<dbReference type="InterPro" id="IPR018219">
    <property type="entry name" value="Tpx_CS"/>
</dbReference>
<feature type="disulfide bond" description="Redox-active" evidence="6">
    <location>
        <begin position="80"/>
        <end position="114"/>
    </location>
</feature>
<dbReference type="HAMAP" id="MF_00269">
    <property type="entry name" value="Tpx"/>
    <property type="match status" value="1"/>
</dbReference>
<dbReference type="PANTHER" id="PTHR43110">
    <property type="entry name" value="THIOL PEROXIDASE"/>
    <property type="match status" value="1"/>
</dbReference>
<keyword evidence="1 6" id="KW-0575">Peroxidase</keyword>
<dbReference type="GO" id="GO:0008379">
    <property type="term" value="F:thioredoxin peroxidase activity"/>
    <property type="evidence" value="ECO:0007669"/>
    <property type="project" value="UniProtKB-UniRule"/>
</dbReference>
<accession>A0A1M5IE85</accession>
<dbReference type="InterPro" id="IPR036249">
    <property type="entry name" value="Thioredoxin-like_sf"/>
</dbReference>
<keyword evidence="9" id="KW-1185">Reference proteome</keyword>
<sequence>MVIRLDRTYIYALNLKHQFTMASITLGGSPANTIGELPALNAAAPDFTLTKSDLSSASLSDYAGNKLVLNIFPSVDTGTCAQSVRQFNQEAAELEGTKVLCISKDLPFAQKRFCGAEGIENVDMLSDYKSGDFGRDYGLAFADSAFESLHSRCVVVLDGTGKVIYTEQVQETGDEPNYKAALEALMDA</sequence>
<dbReference type="Gene3D" id="3.40.30.10">
    <property type="entry name" value="Glutaredoxin"/>
    <property type="match status" value="1"/>
</dbReference>
<dbReference type="InterPro" id="IPR013740">
    <property type="entry name" value="Redoxin"/>
</dbReference>
<dbReference type="STRING" id="570519.SAMN04488116_0647"/>
<gene>
    <name evidence="6" type="primary">tpx</name>
    <name evidence="8" type="ORF">SAMN04488116_0647</name>
</gene>
<evidence type="ECO:0000256" key="2">
    <source>
        <dbReference type="ARBA" id="ARBA00022862"/>
    </source>
</evidence>
<evidence type="ECO:0000256" key="4">
    <source>
        <dbReference type="ARBA" id="ARBA00023157"/>
    </source>
</evidence>
<dbReference type="NCBIfam" id="NF001808">
    <property type="entry name" value="PRK00522.1"/>
    <property type="match status" value="1"/>
</dbReference>
<dbReference type="Proteomes" id="UP000184532">
    <property type="component" value="Unassembled WGS sequence"/>
</dbReference>
<dbReference type="AlphaFoldDB" id="A0A1M5IE85"/>
<keyword evidence="2 6" id="KW-0049">Antioxidant</keyword>
<protein>
    <recommendedName>
        <fullName evidence="6">Thiol peroxidase</fullName>
        <shortName evidence="6">Tpx</shortName>
        <ecNumber evidence="6">1.11.1.24</ecNumber>
    </recommendedName>
    <alternativeName>
        <fullName evidence="6">Peroxiredoxin tpx</fullName>
        <shortName evidence="6">Prx</shortName>
    </alternativeName>
    <alternativeName>
        <fullName evidence="6">Thioredoxin peroxidase</fullName>
    </alternativeName>
    <alternativeName>
        <fullName evidence="6">Thioredoxin-dependent peroxiredoxin</fullName>
    </alternativeName>
</protein>
<evidence type="ECO:0000256" key="1">
    <source>
        <dbReference type="ARBA" id="ARBA00022559"/>
    </source>
</evidence>
<evidence type="ECO:0000256" key="6">
    <source>
        <dbReference type="HAMAP-Rule" id="MF_00269"/>
    </source>
</evidence>
<keyword evidence="5 6" id="KW-0676">Redox-active center</keyword>
<comment type="miscellaneous">
    <text evidence="6">The active site is a conserved redox-active cysteine residue, the peroxidatic cysteine (C(P)), which makes the nucleophilic attack on the peroxide substrate. The peroxide oxidizes the C(P)-SH to cysteine sulfenic acid (C(P)-SOH), which then reacts with another cysteine residue, the resolving cysteine (C(R)), to form a disulfide bridge. The disulfide is subsequently reduced by an appropriate electron donor to complete the catalytic cycle. In this atypical 2-Cys peroxiredoxin, C(R) is present in the same subunit to form an intramolecular disulfide. The disulfide is subsequently reduced by thioredoxin.</text>
</comment>